<evidence type="ECO:0000256" key="1">
    <source>
        <dbReference type="SAM" id="Phobius"/>
    </source>
</evidence>
<dbReference type="EMBL" id="AP011529">
    <property type="protein sequence ID" value="BAI80203.1"/>
    <property type="molecule type" value="Genomic_DNA"/>
</dbReference>
<dbReference type="RefSeq" id="WP_013007451.1">
    <property type="nucleotide sequence ID" value="NC_013939.1"/>
</dbReference>
<feature type="transmembrane region" description="Helical" evidence="1">
    <location>
        <begin position="103"/>
        <end position="129"/>
    </location>
</feature>
<dbReference type="CDD" id="cd03385">
    <property type="entry name" value="PAP2_BcrC_like"/>
    <property type="match status" value="1"/>
</dbReference>
<reference evidence="3 4" key="1">
    <citation type="journal article" date="2010" name="DNA Res.">
        <title>Bacterial lifestyle in a deep-sea hydrothermal vent chimney revealed by the genome sequence of the thermophilic bacterium Deferribacter desulfuricans SSM1.</title>
        <authorList>
            <person name="Takaki Y."/>
            <person name="Shimamura S."/>
            <person name="Nakagawa S."/>
            <person name="Fukuhara Y."/>
            <person name="Horikawa H."/>
            <person name="Ankai A."/>
            <person name="Harada T."/>
            <person name="Hosoyama A."/>
            <person name="Oguchi A."/>
            <person name="Fukui S."/>
            <person name="Fujita N."/>
            <person name="Takami H."/>
            <person name="Takai K."/>
        </authorList>
    </citation>
    <scope>NUCLEOTIDE SEQUENCE [LARGE SCALE GENOMIC DNA]</scope>
    <source>
        <strain evidence="4">DSM 14783 / JCM 11476 / NBRC 101012 / SSM1</strain>
    </source>
</reference>
<feature type="transmembrane region" description="Helical" evidence="1">
    <location>
        <begin position="141"/>
        <end position="160"/>
    </location>
</feature>
<sequence length="190" mass="21918">MENVNVKLFLLINSLSGNKILDHIFINIANYSPYFYILIILYCYFFNDKDKAYFIFYSACLGLLLNFIITLFYYHPRPFELGIGHTLIHHSLETSFPSDHATLVFSISIALVIFGIVFEGIILFMLAIVVGFSRVYVGAHFPFDILGSFIVSVISTTIIFKLQHKLYKINLFLDKIVSLIIKRIPYINKL</sequence>
<dbReference type="STRING" id="639282.DEFDS_0724"/>
<dbReference type="OrthoDB" id="9789113at2"/>
<dbReference type="InterPro" id="IPR000326">
    <property type="entry name" value="PAP2/HPO"/>
</dbReference>
<dbReference type="Pfam" id="PF01569">
    <property type="entry name" value="PAP2"/>
    <property type="match status" value="1"/>
</dbReference>
<name>D3PC80_DEFDS</name>
<dbReference type="PANTHER" id="PTHR14969:SF58">
    <property type="entry name" value="UNDECAPRENYL-DIPHOSPHATASE BCRC"/>
    <property type="match status" value="1"/>
</dbReference>
<proteinExistence type="predicted"/>
<evidence type="ECO:0000313" key="3">
    <source>
        <dbReference type="EMBL" id="BAI80203.1"/>
    </source>
</evidence>
<dbReference type="PANTHER" id="PTHR14969">
    <property type="entry name" value="SPHINGOSINE-1-PHOSPHATE PHOSPHOHYDROLASE"/>
    <property type="match status" value="1"/>
</dbReference>
<keyword evidence="1" id="KW-0472">Membrane</keyword>
<accession>D3PC80</accession>
<keyword evidence="1" id="KW-0812">Transmembrane</keyword>
<organism evidence="3 4">
    <name type="scientific">Deferribacter desulfuricans (strain DSM 14783 / JCM 11476 / NBRC 101012 / SSM1)</name>
    <dbReference type="NCBI Taxonomy" id="639282"/>
    <lineage>
        <taxon>Bacteria</taxon>
        <taxon>Pseudomonadati</taxon>
        <taxon>Deferribacterota</taxon>
        <taxon>Deferribacteres</taxon>
        <taxon>Deferribacterales</taxon>
        <taxon>Deferribacteraceae</taxon>
        <taxon>Deferribacter</taxon>
    </lineage>
</organism>
<dbReference type="Gene3D" id="1.20.144.10">
    <property type="entry name" value="Phosphatidic acid phosphatase type 2/haloperoxidase"/>
    <property type="match status" value="1"/>
</dbReference>
<evidence type="ECO:0000259" key="2">
    <source>
        <dbReference type="SMART" id="SM00014"/>
    </source>
</evidence>
<dbReference type="eggNOG" id="COG0671">
    <property type="taxonomic scope" value="Bacteria"/>
</dbReference>
<dbReference type="AlphaFoldDB" id="D3PC80"/>
<dbReference type="SUPFAM" id="SSF48317">
    <property type="entry name" value="Acid phosphatase/Vanadium-dependent haloperoxidase"/>
    <property type="match status" value="1"/>
</dbReference>
<dbReference type="HOGENOM" id="CLU_072573_8_2_0"/>
<dbReference type="InterPro" id="IPR033879">
    <property type="entry name" value="UPP_Pase"/>
</dbReference>
<dbReference type="SMART" id="SM00014">
    <property type="entry name" value="acidPPc"/>
    <property type="match status" value="1"/>
</dbReference>
<feature type="transmembrane region" description="Helical" evidence="1">
    <location>
        <begin position="24"/>
        <end position="45"/>
    </location>
</feature>
<evidence type="ECO:0000313" key="4">
    <source>
        <dbReference type="Proteomes" id="UP000001520"/>
    </source>
</evidence>
<keyword evidence="4" id="KW-1185">Reference proteome</keyword>
<dbReference type="KEGG" id="ddf:DEFDS_0724"/>
<protein>
    <recommendedName>
        <fullName evidence="2">Phosphatidic acid phosphatase type 2/haloperoxidase domain-containing protein</fullName>
    </recommendedName>
</protein>
<dbReference type="Proteomes" id="UP000001520">
    <property type="component" value="Chromosome"/>
</dbReference>
<dbReference type="GO" id="GO:0005886">
    <property type="term" value="C:plasma membrane"/>
    <property type="evidence" value="ECO:0007669"/>
    <property type="project" value="InterPro"/>
</dbReference>
<gene>
    <name evidence="3" type="ordered locus">DEFDS_0724</name>
</gene>
<feature type="domain" description="Phosphatidic acid phosphatase type 2/haloperoxidase" evidence="2">
    <location>
        <begin position="51"/>
        <end position="160"/>
    </location>
</feature>
<dbReference type="GO" id="GO:0050380">
    <property type="term" value="F:undecaprenyl-diphosphatase activity"/>
    <property type="evidence" value="ECO:0007669"/>
    <property type="project" value="InterPro"/>
</dbReference>
<feature type="transmembrane region" description="Helical" evidence="1">
    <location>
        <begin position="52"/>
        <end position="74"/>
    </location>
</feature>
<keyword evidence="1" id="KW-1133">Transmembrane helix</keyword>
<dbReference type="InterPro" id="IPR036938">
    <property type="entry name" value="PAP2/HPO_sf"/>
</dbReference>